<keyword evidence="2" id="KW-0732">Signal</keyword>
<gene>
    <name evidence="4" type="primary">LOC109129861</name>
</gene>
<feature type="signal peptide" evidence="2">
    <location>
        <begin position="1"/>
        <end position="26"/>
    </location>
</feature>
<feature type="compositionally biased region" description="Basic and acidic residues" evidence="1">
    <location>
        <begin position="28"/>
        <end position="68"/>
    </location>
</feature>
<dbReference type="Proteomes" id="UP000694864">
    <property type="component" value="Chromosome 17"/>
</dbReference>
<evidence type="ECO:0000256" key="1">
    <source>
        <dbReference type="SAM" id="MobiDB-lite"/>
    </source>
</evidence>
<keyword evidence="3" id="KW-1185">Reference proteome</keyword>
<protein>
    <submittedName>
        <fullName evidence="4">Uncharacterized protein LOC109129861</fullName>
    </submittedName>
</protein>
<name>A0ABM1R5U1_CAMSA</name>
<accession>A0ABM1R5U1</accession>
<dbReference type="RefSeq" id="XP_019094379.1">
    <property type="nucleotide sequence ID" value="XM_019238834.1"/>
</dbReference>
<feature type="region of interest" description="Disordered" evidence="1">
    <location>
        <begin position="27"/>
        <end position="68"/>
    </location>
</feature>
<dbReference type="GeneID" id="109129861"/>
<evidence type="ECO:0000256" key="2">
    <source>
        <dbReference type="SAM" id="SignalP"/>
    </source>
</evidence>
<evidence type="ECO:0000313" key="3">
    <source>
        <dbReference type="Proteomes" id="UP000694864"/>
    </source>
</evidence>
<reference evidence="4" key="2">
    <citation type="submission" date="2025-08" db="UniProtKB">
        <authorList>
            <consortium name="RefSeq"/>
        </authorList>
    </citation>
    <scope>IDENTIFICATION</scope>
    <source>
        <tissue evidence="4">Leaf</tissue>
    </source>
</reference>
<organism evidence="3 4">
    <name type="scientific">Camelina sativa</name>
    <name type="common">False flax</name>
    <name type="synonym">Myagrum sativum</name>
    <dbReference type="NCBI Taxonomy" id="90675"/>
    <lineage>
        <taxon>Eukaryota</taxon>
        <taxon>Viridiplantae</taxon>
        <taxon>Streptophyta</taxon>
        <taxon>Embryophyta</taxon>
        <taxon>Tracheophyta</taxon>
        <taxon>Spermatophyta</taxon>
        <taxon>Magnoliopsida</taxon>
        <taxon>eudicotyledons</taxon>
        <taxon>Gunneridae</taxon>
        <taxon>Pentapetalae</taxon>
        <taxon>rosids</taxon>
        <taxon>malvids</taxon>
        <taxon>Brassicales</taxon>
        <taxon>Brassicaceae</taxon>
        <taxon>Camelineae</taxon>
        <taxon>Camelina</taxon>
    </lineage>
</organism>
<reference evidence="3" key="1">
    <citation type="journal article" date="2014" name="Nat. Commun.">
        <title>The emerging biofuel crop Camelina sativa retains a highly undifferentiated hexaploid genome structure.</title>
        <authorList>
            <person name="Kagale S."/>
            <person name="Koh C."/>
            <person name="Nixon J."/>
            <person name="Bollina V."/>
            <person name="Clarke W.E."/>
            <person name="Tuteja R."/>
            <person name="Spillane C."/>
            <person name="Robinson S.J."/>
            <person name="Links M.G."/>
            <person name="Clarke C."/>
            <person name="Higgins E.E."/>
            <person name="Huebert T."/>
            <person name="Sharpe A.G."/>
            <person name="Parkin I.A."/>
        </authorList>
    </citation>
    <scope>NUCLEOTIDE SEQUENCE [LARGE SCALE GENOMIC DNA]</scope>
    <source>
        <strain evidence="3">cv. DH55</strain>
    </source>
</reference>
<proteinExistence type="predicted"/>
<feature type="chain" id="PRO_5045156109" evidence="2">
    <location>
        <begin position="27"/>
        <end position="68"/>
    </location>
</feature>
<evidence type="ECO:0000313" key="4">
    <source>
        <dbReference type="RefSeq" id="XP_019094379.1"/>
    </source>
</evidence>
<sequence>MAISILGWCFIVAVILILAALSSVCGERTSETKTKEENVEKKDPVKKDDKSKTNEKDDKSKAKGDNLV</sequence>